<gene>
    <name evidence="1" type="ORF">RPERSI_LOCUS23905</name>
</gene>
<comment type="caution">
    <text evidence="1">The sequence shown here is derived from an EMBL/GenBank/DDBJ whole genome shotgun (WGS) entry which is preliminary data.</text>
</comment>
<keyword evidence="2" id="KW-1185">Reference proteome</keyword>
<dbReference type="EMBL" id="CAJVQC010075702">
    <property type="protein sequence ID" value="CAG8814058.1"/>
    <property type="molecule type" value="Genomic_DNA"/>
</dbReference>
<proteinExistence type="predicted"/>
<name>A0ACA9RW05_9GLOM</name>
<reference evidence="1" key="1">
    <citation type="submission" date="2021-06" db="EMBL/GenBank/DDBJ databases">
        <authorList>
            <person name="Kallberg Y."/>
            <person name="Tangrot J."/>
            <person name="Rosling A."/>
        </authorList>
    </citation>
    <scope>NUCLEOTIDE SEQUENCE</scope>
    <source>
        <strain evidence="1">MA461A</strain>
    </source>
</reference>
<protein>
    <submittedName>
        <fullName evidence="1">17000_t:CDS:1</fullName>
    </submittedName>
</protein>
<organism evidence="1 2">
    <name type="scientific">Racocetra persica</name>
    <dbReference type="NCBI Taxonomy" id="160502"/>
    <lineage>
        <taxon>Eukaryota</taxon>
        <taxon>Fungi</taxon>
        <taxon>Fungi incertae sedis</taxon>
        <taxon>Mucoromycota</taxon>
        <taxon>Glomeromycotina</taxon>
        <taxon>Glomeromycetes</taxon>
        <taxon>Diversisporales</taxon>
        <taxon>Gigasporaceae</taxon>
        <taxon>Racocetra</taxon>
    </lineage>
</organism>
<evidence type="ECO:0000313" key="1">
    <source>
        <dbReference type="EMBL" id="CAG8814058.1"/>
    </source>
</evidence>
<dbReference type="Proteomes" id="UP000789920">
    <property type="component" value="Unassembled WGS sequence"/>
</dbReference>
<evidence type="ECO:0000313" key="2">
    <source>
        <dbReference type="Proteomes" id="UP000789920"/>
    </source>
</evidence>
<accession>A0ACA9RW05</accession>
<feature type="non-terminal residue" evidence="1">
    <location>
        <position position="481"/>
    </location>
</feature>
<sequence length="481" mass="56145">MSLYVNHESYPQPWQILICTPSTTLEELSIFTKRCFFAAKNGYENYLFCIANLELVEFELQYQLVNIIRSMSEKYDKYLLALICCRETGVHHHILDQFSQDVHTTNGLDMKSMKIIYQELCPNVFCVTSEFSGLGKTEWIKNQSYELKKAPNSFLINDDVDFRTLVKRFKEFNIQPFESLHLNIISANHPRDVNMFIFELLTLGMVVNSIDIARLLNTTIFIEIASTADQYLFNSIPIVHCLANTNLKWDIRNLKVSEEIHSPIQIVCHYLYAYERTIDTKNLLFHTIGPDATKPMSDEECQDLINKHLFDNGTSKQDITSFRFVEIFVNVFADQLVRLSSSQYFQVENLKVMIKEKEIRKTLLRTLLDVSKDFATLSFKTKTAQLESTTPLNNDKLATIVNWDDSNHLLVFFLSQIPDAICALYRDEKRVPDNVKRLLKSQHTDKDKKFQLENYNTMDTTQLLEKLERLARKTMHKIKYP</sequence>